<dbReference type="GO" id="GO:0042597">
    <property type="term" value="C:periplasmic space"/>
    <property type="evidence" value="ECO:0007669"/>
    <property type="project" value="UniProtKB-ARBA"/>
</dbReference>
<dbReference type="AlphaFoldDB" id="A0A9X1NKB7"/>
<keyword evidence="1" id="KW-0732">Signal</keyword>
<sequence length="568" mass="60406">MKRSAPPVAMGGLMMASVLALSACSGGSSGGGSTSGAGGEAPVKGGTVEVLQTSDFSYLDPTRGWDGGVNSFYRLVYRTLVAKAPNDAADPNAMVPDLAESLGQASEDGLTWTYKIKQGVKFDTGAPITSKDVKFGISRSWDPEIGIGSPYMKQLIDAPDDYEGPYKSGDLETIETPDDQTIVFHLKAPFPEFDAALSQPSATPFPEGTGEGDEFINDIVASGPYDLEKFTPGSLVQLKRNAEWDESTDEIRKAYPDAWKFTIGVDGATIDERLIAQQGSDINTMTSAPTLQTATIARVQTPQLQERLIKNPSTCLTYMGMNTTKAPLDDVKVRQAIEFAVNKSSVLNATGGTQFATMASTIIPSTVSGHTGFDLYPSADGSGDVEKAKALLAEAGQADGFELTLDIRATPAMQRQGEAVQESLARVGIDVKLNVIDTSTYYETIGTTSQQNDMAITGWCPDWNSSASTFIPPLFDGRNIYDKGNSNLAQLNDEAVNKAIDAAKAETDVEAANAAWGALDEQIMQLAPIVPLNVENRLYLPGENVGGVITPSGDIDYTIIGLKDPSKS</sequence>
<proteinExistence type="predicted"/>
<comment type="caution">
    <text evidence="3">The sequence shown here is derived from an EMBL/GenBank/DDBJ whole genome shotgun (WGS) entry which is preliminary data.</text>
</comment>
<evidence type="ECO:0000256" key="1">
    <source>
        <dbReference type="SAM" id="SignalP"/>
    </source>
</evidence>
<dbReference type="RefSeq" id="WP_231447970.1">
    <property type="nucleotide sequence ID" value="NZ_JAJOMB010000020.1"/>
</dbReference>
<dbReference type="PROSITE" id="PS51257">
    <property type="entry name" value="PROKAR_LIPOPROTEIN"/>
    <property type="match status" value="1"/>
</dbReference>
<dbReference type="PIRSF" id="PIRSF002741">
    <property type="entry name" value="MppA"/>
    <property type="match status" value="1"/>
</dbReference>
<keyword evidence="4" id="KW-1185">Reference proteome</keyword>
<dbReference type="Gene3D" id="3.40.190.10">
    <property type="entry name" value="Periplasmic binding protein-like II"/>
    <property type="match status" value="1"/>
</dbReference>
<dbReference type="EMBL" id="JAJOMB010000020">
    <property type="protein sequence ID" value="MCD5315169.1"/>
    <property type="molecule type" value="Genomic_DNA"/>
</dbReference>
<dbReference type="InterPro" id="IPR000914">
    <property type="entry name" value="SBP_5_dom"/>
</dbReference>
<protein>
    <submittedName>
        <fullName evidence="3">ABC transporter substrate-binding protein</fullName>
    </submittedName>
</protein>
<feature type="chain" id="PRO_5040879764" evidence="1">
    <location>
        <begin position="21"/>
        <end position="568"/>
    </location>
</feature>
<dbReference type="PANTHER" id="PTHR30290:SF83">
    <property type="entry name" value="ABC TRANSPORTER SUBSTRATE-BINDING PROTEIN"/>
    <property type="match status" value="1"/>
</dbReference>
<accession>A0A9X1NKB7</accession>
<evidence type="ECO:0000313" key="3">
    <source>
        <dbReference type="EMBL" id="MCD5315169.1"/>
    </source>
</evidence>
<dbReference type="Pfam" id="PF00496">
    <property type="entry name" value="SBP_bac_5"/>
    <property type="match status" value="1"/>
</dbReference>
<organism evidence="3 4">
    <name type="scientific">Kineosporia babensis</name>
    <dbReference type="NCBI Taxonomy" id="499548"/>
    <lineage>
        <taxon>Bacteria</taxon>
        <taxon>Bacillati</taxon>
        <taxon>Actinomycetota</taxon>
        <taxon>Actinomycetes</taxon>
        <taxon>Kineosporiales</taxon>
        <taxon>Kineosporiaceae</taxon>
        <taxon>Kineosporia</taxon>
    </lineage>
</organism>
<evidence type="ECO:0000259" key="2">
    <source>
        <dbReference type="Pfam" id="PF00496"/>
    </source>
</evidence>
<dbReference type="GO" id="GO:1904680">
    <property type="term" value="F:peptide transmembrane transporter activity"/>
    <property type="evidence" value="ECO:0007669"/>
    <property type="project" value="TreeGrafter"/>
</dbReference>
<dbReference type="InterPro" id="IPR039424">
    <property type="entry name" value="SBP_5"/>
</dbReference>
<gene>
    <name evidence="3" type="ORF">LR394_30115</name>
</gene>
<feature type="domain" description="Solute-binding protein family 5" evidence="2">
    <location>
        <begin position="94"/>
        <end position="480"/>
    </location>
</feature>
<name>A0A9X1NKB7_9ACTN</name>
<dbReference type="Gene3D" id="3.10.105.10">
    <property type="entry name" value="Dipeptide-binding Protein, Domain 3"/>
    <property type="match status" value="1"/>
</dbReference>
<feature type="signal peptide" evidence="1">
    <location>
        <begin position="1"/>
        <end position="20"/>
    </location>
</feature>
<dbReference type="InterPro" id="IPR030678">
    <property type="entry name" value="Peptide/Ni-bd"/>
</dbReference>
<dbReference type="GO" id="GO:0043190">
    <property type="term" value="C:ATP-binding cassette (ABC) transporter complex"/>
    <property type="evidence" value="ECO:0007669"/>
    <property type="project" value="InterPro"/>
</dbReference>
<dbReference type="SUPFAM" id="SSF53850">
    <property type="entry name" value="Periplasmic binding protein-like II"/>
    <property type="match status" value="1"/>
</dbReference>
<dbReference type="GO" id="GO:0015833">
    <property type="term" value="P:peptide transport"/>
    <property type="evidence" value="ECO:0007669"/>
    <property type="project" value="TreeGrafter"/>
</dbReference>
<evidence type="ECO:0000313" key="4">
    <source>
        <dbReference type="Proteomes" id="UP001138997"/>
    </source>
</evidence>
<dbReference type="CDD" id="cd08506">
    <property type="entry name" value="PBP2_clavulanate_OppA2"/>
    <property type="match status" value="1"/>
</dbReference>
<dbReference type="Proteomes" id="UP001138997">
    <property type="component" value="Unassembled WGS sequence"/>
</dbReference>
<reference evidence="3" key="1">
    <citation type="submission" date="2021-11" db="EMBL/GenBank/DDBJ databases">
        <title>Streptomyces corallinus and Kineosporia corallina sp. nov., two new coral-derived marine actinobacteria.</title>
        <authorList>
            <person name="Buangrab K."/>
            <person name="Sutthacheep M."/>
            <person name="Yeemin T."/>
            <person name="Harunari E."/>
            <person name="Igarashi Y."/>
            <person name="Sripreechasak P."/>
            <person name="Kanchanasin P."/>
            <person name="Tanasupawat S."/>
            <person name="Phongsopitanun W."/>
        </authorList>
    </citation>
    <scope>NUCLEOTIDE SEQUENCE</scope>
    <source>
        <strain evidence="3">JCM 31032</strain>
    </source>
</reference>
<dbReference type="PANTHER" id="PTHR30290">
    <property type="entry name" value="PERIPLASMIC BINDING COMPONENT OF ABC TRANSPORTER"/>
    <property type="match status" value="1"/>
</dbReference>